<dbReference type="PROSITE" id="PS50245">
    <property type="entry name" value="CAP_GLY_2"/>
    <property type="match status" value="1"/>
</dbReference>
<dbReference type="GO" id="GO:0008017">
    <property type="term" value="F:microtubule binding"/>
    <property type="evidence" value="ECO:0007669"/>
    <property type="project" value="TreeGrafter"/>
</dbReference>
<proteinExistence type="predicted"/>
<dbReference type="GO" id="GO:0005634">
    <property type="term" value="C:nucleus"/>
    <property type="evidence" value="ECO:0007669"/>
    <property type="project" value="TreeGrafter"/>
</dbReference>
<evidence type="ECO:0000256" key="3">
    <source>
        <dbReference type="SAM" id="MobiDB-lite"/>
    </source>
</evidence>
<dbReference type="Pfam" id="PF01302">
    <property type="entry name" value="CAP_GLY"/>
    <property type="match status" value="1"/>
</dbReference>
<feature type="region of interest" description="Disordered" evidence="3">
    <location>
        <begin position="1282"/>
        <end position="1399"/>
    </location>
</feature>
<protein>
    <recommendedName>
        <fullName evidence="4">CAP-Gly domain-containing protein</fullName>
    </recommendedName>
</protein>
<evidence type="ECO:0000259" key="4">
    <source>
        <dbReference type="PROSITE" id="PS50245"/>
    </source>
</evidence>
<evidence type="ECO:0000256" key="1">
    <source>
        <dbReference type="ARBA" id="ARBA00023054"/>
    </source>
</evidence>
<feature type="compositionally biased region" description="Polar residues" evidence="3">
    <location>
        <begin position="589"/>
        <end position="603"/>
    </location>
</feature>
<feature type="region of interest" description="Disordered" evidence="3">
    <location>
        <begin position="17"/>
        <end position="87"/>
    </location>
</feature>
<dbReference type="InterPro" id="IPR036859">
    <property type="entry name" value="CAP-Gly_dom_sf"/>
</dbReference>
<dbReference type="EnsemblMetazoa" id="XM_022796907">
    <property type="protein sequence ID" value="XP_022652642"/>
    <property type="gene ID" value="LOC111246763"/>
</dbReference>
<dbReference type="GeneID" id="111246763"/>
<evidence type="ECO:0000313" key="5">
    <source>
        <dbReference type="EnsemblMetazoa" id="XP_022652642"/>
    </source>
</evidence>
<feature type="compositionally biased region" description="Basic and acidic residues" evidence="3">
    <location>
        <begin position="18"/>
        <end position="29"/>
    </location>
</feature>
<feature type="compositionally biased region" description="Acidic residues" evidence="3">
    <location>
        <begin position="442"/>
        <end position="451"/>
    </location>
</feature>
<feature type="region of interest" description="Disordered" evidence="3">
    <location>
        <begin position="409"/>
        <end position="428"/>
    </location>
</feature>
<feature type="compositionally biased region" description="Basic and acidic residues" evidence="3">
    <location>
        <begin position="729"/>
        <end position="771"/>
    </location>
</feature>
<dbReference type="InParanoid" id="A0A7M7JXS4"/>
<dbReference type="InterPro" id="IPR051293">
    <property type="entry name" value="MTUS1/CCDC69"/>
</dbReference>
<dbReference type="Proteomes" id="UP000594260">
    <property type="component" value="Unplaced"/>
</dbReference>
<dbReference type="OrthoDB" id="10038993at2759"/>
<dbReference type="OMA" id="QERSHEC"/>
<dbReference type="RefSeq" id="XP_022652642.1">
    <property type="nucleotide sequence ID" value="XM_022796907.1"/>
</dbReference>
<feature type="compositionally biased region" description="Polar residues" evidence="3">
    <location>
        <begin position="653"/>
        <end position="662"/>
    </location>
</feature>
<feature type="compositionally biased region" description="Low complexity" evidence="3">
    <location>
        <begin position="62"/>
        <end position="83"/>
    </location>
</feature>
<feature type="compositionally biased region" description="Basic and acidic residues" evidence="3">
    <location>
        <begin position="234"/>
        <end position="253"/>
    </location>
</feature>
<feature type="compositionally biased region" description="Basic and acidic residues" evidence="3">
    <location>
        <begin position="1371"/>
        <end position="1391"/>
    </location>
</feature>
<dbReference type="PANTHER" id="PTHR24200">
    <property type="entry name" value="TOUCAN, ISOFORM A"/>
    <property type="match status" value="1"/>
</dbReference>
<dbReference type="KEGG" id="vde:111246763"/>
<dbReference type="SUPFAM" id="SSF74924">
    <property type="entry name" value="Cap-Gly domain"/>
    <property type="match status" value="1"/>
</dbReference>
<feature type="region of interest" description="Disordered" evidence="3">
    <location>
        <begin position="588"/>
        <end position="640"/>
    </location>
</feature>
<evidence type="ECO:0000313" key="6">
    <source>
        <dbReference type="Proteomes" id="UP000594260"/>
    </source>
</evidence>
<name>A0A7M7JXS4_VARDE</name>
<feature type="coiled-coil region" evidence="2">
    <location>
        <begin position="991"/>
        <end position="1069"/>
    </location>
</feature>
<dbReference type="SMART" id="SM01052">
    <property type="entry name" value="CAP_GLY"/>
    <property type="match status" value="1"/>
</dbReference>
<feature type="region of interest" description="Disordered" evidence="3">
    <location>
        <begin position="166"/>
        <end position="220"/>
    </location>
</feature>
<feature type="region of interest" description="Disordered" evidence="3">
    <location>
        <begin position="352"/>
        <end position="404"/>
    </location>
</feature>
<dbReference type="GO" id="GO:0005737">
    <property type="term" value="C:cytoplasm"/>
    <property type="evidence" value="ECO:0007669"/>
    <property type="project" value="TreeGrafter"/>
</dbReference>
<feature type="domain" description="CAP-Gly" evidence="4">
    <location>
        <begin position="114"/>
        <end position="156"/>
    </location>
</feature>
<dbReference type="Gene3D" id="2.30.30.190">
    <property type="entry name" value="CAP Gly-rich-like domain"/>
    <property type="match status" value="1"/>
</dbReference>
<keyword evidence="1 2" id="KW-0175">Coiled coil</keyword>
<feature type="compositionally biased region" description="Low complexity" evidence="3">
    <location>
        <begin position="176"/>
        <end position="211"/>
    </location>
</feature>
<evidence type="ECO:0000256" key="2">
    <source>
        <dbReference type="SAM" id="Coils"/>
    </source>
</evidence>
<accession>A0A7M7JXS4</accession>
<feature type="region of interest" description="Disordered" evidence="3">
    <location>
        <begin position="514"/>
        <end position="546"/>
    </location>
</feature>
<feature type="region of interest" description="Disordered" evidence="3">
    <location>
        <begin position="705"/>
        <end position="925"/>
    </location>
</feature>
<feature type="coiled-coil region" evidence="2">
    <location>
        <begin position="1111"/>
        <end position="1236"/>
    </location>
</feature>
<dbReference type="InterPro" id="IPR000938">
    <property type="entry name" value="CAP-Gly_domain"/>
</dbReference>
<feature type="region of interest" description="Disordered" evidence="3">
    <location>
        <begin position="652"/>
        <end position="688"/>
    </location>
</feature>
<sequence>MIFSVNSNRTGIRTLATIERHDDRRESPLRTKPNSRSIPRPSRMLAQGGARPKTSIAAFLPSRGASSSGCGSGESGPSSLGSDVGVGEGDGSELVLGGRVLVDGNLVGVLRYLGLIPGTAGTWCGVELDNPSGKNDGEKNGRRYFRCAPNHGMFVPLAKVTSLSPSSPVSGRGAFGASSLRPPPSSLSSSMSSSMMSSSASSGYGGSALPSQGTMTNQRSYSKELRIEDYLESKSKAKESKKGSLQKFNEHASPKTLQRSLVLRNQFRDEPCPSEEEEEEDYVGVVPVVEPLISLKDRKQITASLSFGLQKLVQRQAPVRSKSEDNCTVKENAMSMPHRIVSLEDAEVAQVTAAAGTSGTASSNNDSSLSPIPEKDDDPTTTTTQEKTSNLLEPGPASQDASLSPIQELQDENEEGTSTCGGLRTSEMKDTRLISNSYSADDVAELPEEESGDKISRGSNAAEVRISQVSVEMPEIVGDVDPDCEEGPLVPEEIRISDNVFDIIMSSLRENFLHDVPSSEDPSSASLERDNKMGQTGQAGNRPYSADTGFQGDCDIGCDLGGGASSSTGDAVMKQSVCSQDSGVVCDTTGPSSLQSRSASLQPSEVLVVEPDDDRVGQPHGSSGPVDPNATDANVDGGPCADDCDLSEAAGCLSTSEATETATGDDESAAERRTHVRPLASAPEHAATAACSAGTLSPAIYSRSAKGAATPLRKPNVNVGSKIKAMLQENKDSTPVERKARPQRKNKWDEVEKKIQQNLQEKKKAKTEVKSRINSNLAAARAEARRSPRGSVCGPSGRTAEPSLCGEPLGTIPGGSRDPNNQDDADVGGPSRPESRASRVVPLPIKPGPPKRDYSRPWADPPPKMAEKSSPTLASAPCKGSSVARQRLSLKLGPPGTPKSSQGDIRTPVGKAGTRSRLGKDSLNSPAREEFDAEIRRLGALCEARTKELNRVRLELRGTAYALSALAIAFQRWDLKLERMDTYAHQLGEDLTLSEEALKVANQEIERLKQDAQEEVAAIRRELEQTREEHSLKNQQMEEEYVTRMQRISAEQQARIDRMKEQFAKMSADEVASRSEEMAKILDGHARELADNRSTYERELRNRTQLHHQREADLENALKERSEEYARVKREAEEFQRSVLQSTDSKIAWLRERNESLMKEVDSLNAVLEIRREEIDRLRIFEIEHGQLKDKLARSDDAIEKYKARIEDLSAMIGQKLAVQDQLAQENAKLKELAEHKDRMISTLGRDRDVLLYRLKENKDANSGQQSNCASAADRAMSTSFIVDASSGRPSREVRSASSRHRGSVNYQMRTKVDTNAVMSQSWHTATGPDLGLQGHGPTSVGATRGGNTAHGALNGRDHPRRPSRAASAHSTEDVNRNVEMDDCRANENNDRMTTSMYH</sequence>
<keyword evidence="6" id="KW-1185">Reference proteome</keyword>
<feature type="region of interest" description="Disordered" evidence="3">
    <location>
        <begin position="234"/>
        <end position="256"/>
    </location>
</feature>
<feature type="region of interest" description="Disordered" evidence="3">
    <location>
        <begin position="434"/>
        <end position="460"/>
    </location>
</feature>
<feature type="compositionally biased region" description="Low complexity" evidence="3">
    <location>
        <begin position="352"/>
        <end position="363"/>
    </location>
</feature>
<reference evidence="5" key="1">
    <citation type="submission" date="2021-01" db="UniProtKB">
        <authorList>
            <consortium name="EnsemblMetazoa"/>
        </authorList>
    </citation>
    <scope>IDENTIFICATION</scope>
</reference>
<dbReference type="PANTHER" id="PTHR24200:SF11">
    <property type="entry name" value="TOUCAN, ISOFORM A"/>
    <property type="match status" value="1"/>
</dbReference>
<organism evidence="5 6">
    <name type="scientific">Varroa destructor</name>
    <name type="common">Honeybee mite</name>
    <dbReference type="NCBI Taxonomy" id="109461"/>
    <lineage>
        <taxon>Eukaryota</taxon>
        <taxon>Metazoa</taxon>
        <taxon>Ecdysozoa</taxon>
        <taxon>Arthropoda</taxon>
        <taxon>Chelicerata</taxon>
        <taxon>Arachnida</taxon>
        <taxon>Acari</taxon>
        <taxon>Parasitiformes</taxon>
        <taxon>Mesostigmata</taxon>
        <taxon>Gamasina</taxon>
        <taxon>Dermanyssoidea</taxon>
        <taxon>Varroidae</taxon>
        <taxon>Varroa</taxon>
    </lineage>
</organism>